<reference evidence="1 2" key="1">
    <citation type="journal article" date="2017" name="Int. J. Syst. Evol. Microbiol.">
        <title>Achromobacter aloeverae sp. nov., isolated from the root of Aloe vera (L.) Burm.f.</title>
        <authorList>
            <person name="Kuncharoen N."/>
            <person name="Muramatsu Y."/>
            <person name="Shibata C."/>
            <person name="Kamakura Y."/>
            <person name="Nakagawa Y."/>
            <person name="Tanasupawat S."/>
        </authorList>
    </citation>
    <scope>NUCLEOTIDE SEQUENCE [LARGE SCALE GENOMIC DNA]</scope>
    <source>
        <strain evidence="1 2">AVA-1</strain>
    </source>
</reference>
<dbReference type="InterPro" id="IPR036390">
    <property type="entry name" value="WH_DNA-bd_sf"/>
</dbReference>
<evidence type="ECO:0000313" key="1">
    <source>
        <dbReference type="EMBL" id="RXN91712.1"/>
    </source>
</evidence>
<sequence>MTTSPSPRSPAGNALAAGDAGASGTEVRFRLRIRHQDLLAIGPGKVDLLEAIQAHGSIAAAARSMGMSYRRAWLLVDELNRALREPATHSGHGGASGGGSGLTPAGERLVALYRDIEKTAQRACAAQLKGLVGLLKD</sequence>
<keyword evidence="2" id="KW-1185">Reference proteome</keyword>
<gene>
    <name evidence="1" type="ORF">C7R54_10080</name>
</gene>
<dbReference type="InterPro" id="IPR051815">
    <property type="entry name" value="Molybdate_resp_trans_reg"/>
</dbReference>
<organism evidence="1 2">
    <name type="scientific">Achromobacter aloeverae</name>
    <dbReference type="NCBI Taxonomy" id="1750518"/>
    <lineage>
        <taxon>Bacteria</taxon>
        <taxon>Pseudomonadati</taxon>
        <taxon>Pseudomonadota</taxon>
        <taxon>Betaproteobacteria</taxon>
        <taxon>Burkholderiales</taxon>
        <taxon>Alcaligenaceae</taxon>
        <taxon>Achromobacter</taxon>
    </lineage>
</organism>
<dbReference type="EMBL" id="PYAL01000002">
    <property type="protein sequence ID" value="RXN91712.1"/>
    <property type="molecule type" value="Genomic_DNA"/>
</dbReference>
<dbReference type="OrthoDB" id="9805928at2"/>
<dbReference type="PANTHER" id="PTHR30432:SF1">
    <property type="entry name" value="DNA-BINDING TRANSCRIPTIONAL DUAL REGULATOR MODE"/>
    <property type="match status" value="1"/>
</dbReference>
<dbReference type="AlphaFoldDB" id="A0A4Q1HNW6"/>
<comment type="caution">
    <text evidence="1">The sequence shown here is derived from an EMBL/GenBank/DDBJ whole genome shotgun (WGS) entry which is preliminary data.</text>
</comment>
<accession>A0A4Q1HNW6</accession>
<dbReference type="SUPFAM" id="SSF46785">
    <property type="entry name" value="Winged helix' DNA-binding domain"/>
    <property type="match status" value="1"/>
</dbReference>
<dbReference type="InterPro" id="IPR036388">
    <property type="entry name" value="WH-like_DNA-bd_sf"/>
</dbReference>
<proteinExistence type="predicted"/>
<dbReference type="RefSeq" id="WP_129150032.1">
    <property type="nucleotide sequence ID" value="NZ_JBHSDO010000013.1"/>
</dbReference>
<protein>
    <submittedName>
        <fullName evidence="1">ModE family transcriptional regulator</fullName>
    </submittedName>
</protein>
<dbReference type="Gene3D" id="1.10.10.10">
    <property type="entry name" value="Winged helix-like DNA-binding domain superfamily/Winged helix DNA-binding domain"/>
    <property type="match status" value="1"/>
</dbReference>
<dbReference type="Proteomes" id="UP000290849">
    <property type="component" value="Unassembled WGS sequence"/>
</dbReference>
<dbReference type="PANTHER" id="PTHR30432">
    <property type="entry name" value="TRANSCRIPTIONAL REGULATOR MODE"/>
    <property type="match status" value="1"/>
</dbReference>
<name>A0A4Q1HNW6_9BURK</name>
<evidence type="ECO:0000313" key="2">
    <source>
        <dbReference type="Proteomes" id="UP000290849"/>
    </source>
</evidence>